<evidence type="ECO:0000313" key="2">
    <source>
        <dbReference type="EMBL" id="SHH59629.1"/>
    </source>
</evidence>
<dbReference type="AlphaFoldDB" id="A0A1M5U9K3"/>
<name>A0A1M5U9K3_9GAMM</name>
<organism evidence="2 3">
    <name type="scientific">Ferrimonas marina</name>
    <dbReference type="NCBI Taxonomy" id="299255"/>
    <lineage>
        <taxon>Bacteria</taxon>
        <taxon>Pseudomonadati</taxon>
        <taxon>Pseudomonadota</taxon>
        <taxon>Gammaproteobacteria</taxon>
        <taxon>Alteromonadales</taxon>
        <taxon>Ferrimonadaceae</taxon>
        <taxon>Ferrimonas</taxon>
    </lineage>
</organism>
<feature type="transmembrane region" description="Helical" evidence="1">
    <location>
        <begin position="166"/>
        <end position="184"/>
    </location>
</feature>
<feature type="transmembrane region" description="Helical" evidence="1">
    <location>
        <begin position="39"/>
        <end position="60"/>
    </location>
</feature>
<protein>
    <submittedName>
        <fullName evidence="2">Uncharacterized protein</fullName>
    </submittedName>
</protein>
<dbReference type="EMBL" id="FQXG01000003">
    <property type="protein sequence ID" value="SHH59629.1"/>
    <property type="molecule type" value="Genomic_DNA"/>
</dbReference>
<sequence length="228" mass="25213">MWKWYKQVLWWHSRHPEGVLLAVLLSALCWFAAELPVVPLFVGLLLVPIIGVGVVGNYTSGERGTHALQMVFCCYSPKSNDGHYVHQVFVGLVALWGVAGWGGAWLLASSGIETGAIVARFPVFTGVLSLMVMMVMVFLAAVSITNVHMGMFNSERVNVVLGGRDWWYWFTAMIVALVGCRLSGKPWTLGFNLALIWLLPGWFAHTLMRIAAANFVEMSKQRAKAGDE</sequence>
<keyword evidence="3" id="KW-1185">Reference proteome</keyword>
<reference evidence="2 3" key="1">
    <citation type="submission" date="2016-11" db="EMBL/GenBank/DDBJ databases">
        <authorList>
            <person name="Jaros S."/>
            <person name="Januszkiewicz K."/>
            <person name="Wedrychowicz H."/>
        </authorList>
    </citation>
    <scope>NUCLEOTIDE SEQUENCE [LARGE SCALE GENOMIC DNA]</scope>
    <source>
        <strain evidence="2 3">DSM 16917</strain>
    </source>
</reference>
<keyword evidence="1" id="KW-1133">Transmembrane helix</keyword>
<gene>
    <name evidence="2" type="ORF">SAMN02745129_2465</name>
</gene>
<proteinExistence type="predicted"/>
<accession>A0A1M5U9K3</accession>
<dbReference type="RefSeq" id="WP_067655446.1">
    <property type="nucleotide sequence ID" value="NZ_FQXG01000003.1"/>
</dbReference>
<keyword evidence="1" id="KW-0812">Transmembrane</keyword>
<dbReference type="Proteomes" id="UP000184268">
    <property type="component" value="Unassembled WGS sequence"/>
</dbReference>
<feature type="transmembrane region" description="Helical" evidence="1">
    <location>
        <begin position="190"/>
        <end position="212"/>
    </location>
</feature>
<feature type="transmembrane region" description="Helical" evidence="1">
    <location>
        <begin position="88"/>
        <end position="108"/>
    </location>
</feature>
<feature type="transmembrane region" description="Helical" evidence="1">
    <location>
        <begin position="123"/>
        <end position="145"/>
    </location>
</feature>
<evidence type="ECO:0000313" key="3">
    <source>
        <dbReference type="Proteomes" id="UP000184268"/>
    </source>
</evidence>
<dbReference type="STRING" id="299255.SAMN02745129_2465"/>
<keyword evidence="1" id="KW-0472">Membrane</keyword>
<evidence type="ECO:0000256" key="1">
    <source>
        <dbReference type="SAM" id="Phobius"/>
    </source>
</evidence>